<feature type="binding site" evidence="20">
    <location>
        <position position="267"/>
    </location>
    <ligand>
        <name>Mg(2+)</name>
        <dbReference type="ChEBI" id="CHEBI:18420"/>
        <label>2</label>
    </ligand>
</feature>
<dbReference type="NCBIfam" id="TIGR01205">
    <property type="entry name" value="D_ala_D_alaTIGR"/>
    <property type="match status" value="1"/>
</dbReference>
<dbReference type="PANTHER" id="PTHR23132:SF23">
    <property type="entry name" value="D-ALANINE--D-ALANINE LIGASE B"/>
    <property type="match status" value="1"/>
</dbReference>
<evidence type="ECO:0000256" key="10">
    <source>
        <dbReference type="ARBA" id="ARBA00022741"/>
    </source>
</evidence>
<dbReference type="Proteomes" id="UP000288279">
    <property type="component" value="Unassembled WGS sequence"/>
</dbReference>
<dbReference type="AlphaFoldDB" id="A0A432ZKH2"/>
<dbReference type="RefSeq" id="WP_126826999.1">
    <property type="nucleotide sequence ID" value="NZ_PIQG01000002.1"/>
</dbReference>
<dbReference type="HAMAP" id="MF_00047">
    <property type="entry name" value="Dala_Dala_lig"/>
    <property type="match status" value="1"/>
</dbReference>
<evidence type="ECO:0000256" key="21">
    <source>
        <dbReference type="PROSITE-ProRule" id="PRU00409"/>
    </source>
</evidence>
<organism evidence="23 24">
    <name type="scientific">Pseudidiomarina taiwanensis</name>
    <dbReference type="NCBI Taxonomy" id="337250"/>
    <lineage>
        <taxon>Bacteria</taxon>
        <taxon>Pseudomonadati</taxon>
        <taxon>Pseudomonadota</taxon>
        <taxon>Gammaproteobacteria</taxon>
        <taxon>Alteromonadales</taxon>
        <taxon>Idiomarinaceae</taxon>
        <taxon>Pseudidiomarina</taxon>
    </lineage>
</organism>
<dbReference type="Gene3D" id="3.40.50.20">
    <property type="match status" value="1"/>
</dbReference>
<evidence type="ECO:0000256" key="11">
    <source>
        <dbReference type="ARBA" id="ARBA00022840"/>
    </source>
</evidence>
<evidence type="ECO:0000256" key="13">
    <source>
        <dbReference type="ARBA" id="ARBA00022960"/>
    </source>
</evidence>
<keyword evidence="9 20" id="KW-0479">Metal-binding</keyword>
<evidence type="ECO:0000256" key="6">
    <source>
        <dbReference type="ARBA" id="ARBA00012216"/>
    </source>
</evidence>
<dbReference type="GO" id="GO:0008716">
    <property type="term" value="F:D-alanine-D-alanine ligase activity"/>
    <property type="evidence" value="ECO:0007669"/>
    <property type="project" value="UniProtKB-UniRule"/>
</dbReference>
<keyword evidence="15 20" id="KW-0464">Manganese</keyword>
<comment type="function">
    <text evidence="2 18">Cell wall formation.</text>
</comment>
<evidence type="ECO:0000256" key="4">
    <source>
        <dbReference type="ARBA" id="ARBA00004752"/>
    </source>
</evidence>
<evidence type="ECO:0000256" key="1">
    <source>
        <dbReference type="ARBA" id="ARBA00001936"/>
    </source>
</evidence>
<feature type="active site" evidence="19">
    <location>
        <position position="147"/>
    </location>
</feature>
<keyword evidence="12 20" id="KW-0460">Magnesium</keyword>
<dbReference type="Pfam" id="PF07478">
    <property type="entry name" value="Dala_Dala_lig_C"/>
    <property type="match status" value="1"/>
</dbReference>
<evidence type="ECO:0000259" key="22">
    <source>
        <dbReference type="PROSITE" id="PS50975"/>
    </source>
</evidence>
<evidence type="ECO:0000256" key="3">
    <source>
        <dbReference type="ARBA" id="ARBA00004496"/>
    </source>
</evidence>
<comment type="pathway">
    <text evidence="4 18">Cell wall biogenesis; peptidoglycan biosynthesis.</text>
</comment>
<evidence type="ECO:0000256" key="16">
    <source>
        <dbReference type="ARBA" id="ARBA00023316"/>
    </source>
</evidence>
<dbReference type="PROSITE" id="PS50975">
    <property type="entry name" value="ATP_GRASP"/>
    <property type="match status" value="1"/>
</dbReference>
<evidence type="ECO:0000313" key="23">
    <source>
        <dbReference type="EMBL" id="RUO78527.1"/>
    </source>
</evidence>
<keyword evidence="24" id="KW-1185">Reference proteome</keyword>
<dbReference type="Gene3D" id="3.30.1490.20">
    <property type="entry name" value="ATP-grasp fold, A domain"/>
    <property type="match status" value="1"/>
</dbReference>
<gene>
    <name evidence="18" type="primary">ddl</name>
    <name evidence="23" type="ORF">CWI83_05755</name>
</gene>
<comment type="cofactor">
    <cofactor evidence="1">
        <name>Mn(2+)</name>
        <dbReference type="ChEBI" id="CHEBI:29035"/>
    </cofactor>
</comment>
<evidence type="ECO:0000256" key="20">
    <source>
        <dbReference type="PIRSR" id="PIRSR039102-3"/>
    </source>
</evidence>
<evidence type="ECO:0000256" key="5">
    <source>
        <dbReference type="ARBA" id="ARBA00010871"/>
    </source>
</evidence>
<dbReference type="Pfam" id="PF01820">
    <property type="entry name" value="Dala_Dala_lig_N"/>
    <property type="match status" value="1"/>
</dbReference>
<dbReference type="Gene3D" id="3.30.470.20">
    <property type="entry name" value="ATP-grasp fold, B domain"/>
    <property type="match status" value="1"/>
</dbReference>
<evidence type="ECO:0000313" key="24">
    <source>
        <dbReference type="Proteomes" id="UP000288279"/>
    </source>
</evidence>
<evidence type="ECO:0000256" key="15">
    <source>
        <dbReference type="ARBA" id="ARBA00023211"/>
    </source>
</evidence>
<dbReference type="GO" id="GO:0005524">
    <property type="term" value="F:ATP binding"/>
    <property type="evidence" value="ECO:0007669"/>
    <property type="project" value="UniProtKB-UniRule"/>
</dbReference>
<evidence type="ECO:0000256" key="9">
    <source>
        <dbReference type="ARBA" id="ARBA00022723"/>
    </source>
</evidence>
<keyword evidence="8 18" id="KW-0436">Ligase</keyword>
<feature type="active site" evidence="19">
    <location>
        <position position="17"/>
    </location>
</feature>
<evidence type="ECO:0000256" key="12">
    <source>
        <dbReference type="ARBA" id="ARBA00022842"/>
    </source>
</evidence>
<dbReference type="GO" id="GO:0046872">
    <property type="term" value="F:metal ion binding"/>
    <property type="evidence" value="ECO:0007669"/>
    <property type="project" value="UniProtKB-KW"/>
</dbReference>
<name>A0A432ZKH2_9GAMM</name>
<dbReference type="SUPFAM" id="SSF56059">
    <property type="entry name" value="Glutathione synthetase ATP-binding domain-like"/>
    <property type="match status" value="1"/>
</dbReference>
<comment type="cofactor">
    <cofactor evidence="20">
        <name>Mg(2+)</name>
        <dbReference type="ChEBI" id="CHEBI:18420"/>
    </cofactor>
    <cofactor evidence="20">
        <name>Mn(2+)</name>
        <dbReference type="ChEBI" id="CHEBI:29035"/>
    </cofactor>
    <text evidence="20">Binds 2 magnesium or manganese ions per subunit.</text>
</comment>
<comment type="subcellular location">
    <subcellularLocation>
        <location evidence="3 18">Cytoplasm</location>
    </subcellularLocation>
</comment>
<keyword evidence="7 18" id="KW-0963">Cytoplasm</keyword>
<keyword evidence="16 18" id="KW-0961">Cell wall biogenesis/degradation</keyword>
<dbReference type="EC" id="6.3.2.4" evidence="6 18"/>
<dbReference type="FunFam" id="3.40.50.20:FF:000013">
    <property type="entry name" value="D-alanine--D-alanine ligase"/>
    <property type="match status" value="1"/>
</dbReference>
<keyword evidence="10 21" id="KW-0547">Nucleotide-binding</keyword>
<dbReference type="InterPro" id="IPR013815">
    <property type="entry name" value="ATP_grasp_subdomain_1"/>
</dbReference>
<dbReference type="EMBL" id="PIQG01000002">
    <property type="protein sequence ID" value="RUO78527.1"/>
    <property type="molecule type" value="Genomic_DNA"/>
</dbReference>
<dbReference type="OrthoDB" id="9813261at2"/>
<dbReference type="InterPro" id="IPR011127">
    <property type="entry name" value="Dala_Dala_lig_N"/>
</dbReference>
<dbReference type="InterPro" id="IPR005905">
    <property type="entry name" value="D_ala_D_ala"/>
</dbReference>
<dbReference type="InterPro" id="IPR016185">
    <property type="entry name" value="PreATP-grasp_dom_sf"/>
</dbReference>
<reference evidence="23 24" key="1">
    <citation type="journal article" date="2011" name="Front. Microbiol.">
        <title>Genomic signatures of strain selection and enhancement in Bacillus atrophaeus var. globigii, a historical biowarfare simulant.</title>
        <authorList>
            <person name="Gibbons H.S."/>
            <person name="Broomall S.M."/>
            <person name="McNew L.A."/>
            <person name="Daligault H."/>
            <person name="Chapman C."/>
            <person name="Bruce D."/>
            <person name="Karavis M."/>
            <person name="Krepps M."/>
            <person name="McGregor P.A."/>
            <person name="Hong C."/>
            <person name="Park K.H."/>
            <person name="Akmal A."/>
            <person name="Feldman A."/>
            <person name="Lin J.S."/>
            <person name="Chang W.E."/>
            <person name="Higgs B.W."/>
            <person name="Demirev P."/>
            <person name="Lindquist J."/>
            <person name="Liem A."/>
            <person name="Fochler E."/>
            <person name="Read T.D."/>
            <person name="Tapia R."/>
            <person name="Johnson S."/>
            <person name="Bishop-Lilly K.A."/>
            <person name="Detter C."/>
            <person name="Han C."/>
            <person name="Sozhamannan S."/>
            <person name="Rosenzweig C.N."/>
            <person name="Skowronski E.W."/>
        </authorList>
    </citation>
    <scope>NUCLEOTIDE SEQUENCE [LARGE SCALE GENOMIC DNA]</scope>
    <source>
        <strain evidence="23 24">PIT1</strain>
    </source>
</reference>
<sequence>MHRFGKVAVLMGGDSAEREISLRSGAAVLAALQQAGVDAHPFDPQQRSLNELQEADFDRVFIALHGRGGEDGTVQGALEYMGMPYTGSGVLACALAMDKGRTKHIWEALDLPVAKSTVIKRGQLVDAQQLLQRLGGKVMVKPVREGSSIGMGSASSATELTEALATAHQYDHEVLVEAWLAGPEYTVGILGDETLPAIRLETSHEFYDYEAKYQSGDTQYHCPAGLSDTEERALQHLAKRAFEALGGSGWGRIDVMCDHAGHYKLLEANLVPGMTEKSLVPQAAAVYGLNFTDLVVRILELSMQGARD</sequence>
<feature type="domain" description="ATP-grasp" evidence="22">
    <location>
        <begin position="103"/>
        <end position="300"/>
    </location>
</feature>
<dbReference type="FunFam" id="3.30.470.20:FF:000008">
    <property type="entry name" value="D-alanine--D-alanine ligase"/>
    <property type="match status" value="1"/>
</dbReference>
<dbReference type="UniPathway" id="UPA00219"/>
<dbReference type="GO" id="GO:0005829">
    <property type="term" value="C:cytosol"/>
    <property type="evidence" value="ECO:0007669"/>
    <property type="project" value="TreeGrafter"/>
</dbReference>
<evidence type="ECO:0000256" key="18">
    <source>
        <dbReference type="HAMAP-Rule" id="MF_00047"/>
    </source>
</evidence>
<dbReference type="GO" id="GO:0071555">
    <property type="term" value="P:cell wall organization"/>
    <property type="evidence" value="ECO:0007669"/>
    <property type="project" value="UniProtKB-KW"/>
</dbReference>
<dbReference type="PIRSF" id="PIRSF039102">
    <property type="entry name" value="Ddl/VanB"/>
    <property type="match status" value="1"/>
</dbReference>
<evidence type="ECO:0000256" key="19">
    <source>
        <dbReference type="PIRSR" id="PIRSR039102-1"/>
    </source>
</evidence>
<comment type="catalytic activity">
    <reaction evidence="17 18">
        <text>2 D-alanine + ATP = D-alanyl-D-alanine + ADP + phosphate + H(+)</text>
        <dbReference type="Rhea" id="RHEA:11224"/>
        <dbReference type="ChEBI" id="CHEBI:15378"/>
        <dbReference type="ChEBI" id="CHEBI:30616"/>
        <dbReference type="ChEBI" id="CHEBI:43474"/>
        <dbReference type="ChEBI" id="CHEBI:57416"/>
        <dbReference type="ChEBI" id="CHEBI:57822"/>
        <dbReference type="ChEBI" id="CHEBI:456216"/>
        <dbReference type="EC" id="6.3.2.4"/>
    </reaction>
</comment>
<dbReference type="InterPro" id="IPR011095">
    <property type="entry name" value="Dala_Dala_lig_C"/>
</dbReference>
<evidence type="ECO:0000256" key="17">
    <source>
        <dbReference type="ARBA" id="ARBA00047614"/>
    </source>
</evidence>
<evidence type="ECO:0000256" key="8">
    <source>
        <dbReference type="ARBA" id="ARBA00022598"/>
    </source>
</evidence>
<protein>
    <recommendedName>
        <fullName evidence="6 18">D-alanine--D-alanine ligase</fullName>
        <ecNumber evidence="6 18">6.3.2.4</ecNumber>
    </recommendedName>
    <alternativeName>
        <fullName evidence="18">D-Ala-D-Ala ligase</fullName>
    </alternativeName>
    <alternativeName>
        <fullName evidence="18">D-alanylalanine synthetase</fullName>
    </alternativeName>
</protein>
<dbReference type="PANTHER" id="PTHR23132">
    <property type="entry name" value="D-ALANINE--D-ALANINE LIGASE"/>
    <property type="match status" value="1"/>
</dbReference>
<dbReference type="GO" id="GO:0008360">
    <property type="term" value="P:regulation of cell shape"/>
    <property type="evidence" value="ECO:0007669"/>
    <property type="project" value="UniProtKB-KW"/>
</dbReference>
<evidence type="ECO:0000256" key="14">
    <source>
        <dbReference type="ARBA" id="ARBA00022984"/>
    </source>
</evidence>
<feature type="binding site" evidence="20">
    <location>
        <position position="267"/>
    </location>
    <ligand>
        <name>Mg(2+)</name>
        <dbReference type="ChEBI" id="CHEBI:18420"/>
        <label>1</label>
    </ligand>
</feature>
<dbReference type="GO" id="GO:0009252">
    <property type="term" value="P:peptidoglycan biosynthetic process"/>
    <property type="evidence" value="ECO:0007669"/>
    <property type="project" value="UniProtKB-UniRule"/>
</dbReference>
<accession>A0A432ZKH2</accession>
<dbReference type="SUPFAM" id="SSF52440">
    <property type="entry name" value="PreATP-grasp domain"/>
    <property type="match status" value="1"/>
</dbReference>
<comment type="similarity">
    <text evidence="5 18">Belongs to the D-alanine--D-alanine ligase family.</text>
</comment>
<proteinExistence type="inferred from homology"/>
<keyword evidence="14 18" id="KW-0573">Peptidoglycan synthesis</keyword>
<feature type="binding site" evidence="20">
    <location>
        <position position="254"/>
    </location>
    <ligand>
        <name>Mg(2+)</name>
        <dbReference type="ChEBI" id="CHEBI:18420"/>
        <label>1</label>
    </ligand>
</feature>
<dbReference type="NCBIfam" id="NF002378">
    <property type="entry name" value="PRK01372.1"/>
    <property type="match status" value="1"/>
</dbReference>
<keyword evidence="11 21" id="KW-0067">ATP-binding</keyword>
<feature type="active site" evidence="19">
    <location>
        <position position="278"/>
    </location>
</feature>
<dbReference type="InterPro" id="IPR000291">
    <property type="entry name" value="D-Ala_lig_Van_CS"/>
</dbReference>
<evidence type="ECO:0000256" key="7">
    <source>
        <dbReference type="ARBA" id="ARBA00022490"/>
    </source>
</evidence>
<evidence type="ECO:0000256" key="2">
    <source>
        <dbReference type="ARBA" id="ARBA00003921"/>
    </source>
</evidence>
<feature type="binding site" evidence="20">
    <location>
        <position position="269"/>
    </location>
    <ligand>
        <name>Mg(2+)</name>
        <dbReference type="ChEBI" id="CHEBI:18420"/>
        <label>2</label>
    </ligand>
</feature>
<dbReference type="PROSITE" id="PS00843">
    <property type="entry name" value="DALA_DALA_LIGASE_1"/>
    <property type="match status" value="1"/>
</dbReference>
<keyword evidence="13 18" id="KW-0133">Cell shape</keyword>
<comment type="caution">
    <text evidence="23">The sequence shown here is derived from an EMBL/GenBank/DDBJ whole genome shotgun (WGS) entry which is preliminary data.</text>
</comment>
<dbReference type="InterPro" id="IPR011761">
    <property type="entry name" value="ATP-grasp"/>
</dbReference>